<gene>
    <name evidence="1" type="ORF">Ae201684_009720</name>
</gene>
<evidence type="ECO:0000313" key="1">
    <source>
        <dbReference type="EMBL" id="KAF0733480.1"/>
    </source>
</evidence>
<dbReference type="EMBL" id="VJMJ01000122">
    <property type="protein sequence ID" value="KAF0733480.1"/>
    <property type="molecule type" value="Genomic_DNA"/>
</dbReference>
<proteinExistence type="predicted"/>
<dbReference type="AlphaFoldDB" id="A0A6G0X0S7"/>
<reference evidence="1 2" key="1">
    <citation type="submission" date="2019-07" db="EMBL/GenBank/DDBJ databases">
        <title>Genomics analysis of Aphanomyces spp. identifies a new class of oomycete effector associated with host adaptation.</title>
        <authorList>
            <person name="Gaulin E."/>
        </authorList>
    </citation>
    <scope>NUCLEOTIDE SEQUENCE [LARGE SCALE GENOMIC DNA]</scope>
    <source>
        <strain evidence="1 2">ATCC 201684</strain>
    </source>
</reference>
<comment type="caution">
    <text evidence="1">The sequence shown here is derived from an EMBL/GenBank/DDBJ whole genome shotgun (WGS) entry which is preliminary data.</text>
</comment>
<organism evidence="1 2">
    <name type="scientific">Aphanomyces euteiches</name>
    <dbReference type="NCBI Taxonomy" id="100861"/>
    <lineage>
        <taxon>Eukaryota</taxon>
        <taxon>Sar</taxon>
        <taxon>Stramenopiles</taxon>
        <taxon>Oomycota</taxon>
        <taxon>Saprolegniomycetes</taxon>
        <taxon>Saprolegniales</taxon>
        <taxon>Verrucalvaceae</taxon>
        <taxon>Aphanomyces</taxon>
    </lineage>
</organism>
<dbReference type="VEuPathDB" id="FungiDB:AeMF1_012415"/>
<name>A0A6G0X0S7_9STRA</name>
<keyword evidence="2" id="KW-1185">Reference proteome</keyword>
<sequence length="69" mass="7366">MVETAAVDELLGKMNQIEVGAFVYVDWNNGGEKTLNVSLVQDYAAHGVGGYLNLIPGAADWGTPLWNAT</sequence>
<protein>
    <submittedName>
        <fullName evidence="1">Uncharacterized protein</fullName>
    </submittedName>
</protein>
<dbReference type="Proteomes" id="UP000481153">
    <property type="component" value="Unassembled WGS sequence"/>
</dbReference>
<evidence type="ECO:0000313" key="2">
    <source>
        <dbReference type="Proteomes" id="UP000481153"/>
    </source>
</evidence>
<accession>A0A6G0X0S7</accession>